<evidence type="ECO:0000256" key="5">
    <source>
        <dbReference type="ARBA" id="ARBA00022840"/>
    </source>
</evidence>
<dbReference type="SMART" id="SM00382">
    <property type="entry name" value="AAA"/>
    <property type="match status" value="2"/>
</dbReference>
<dbReference type="InterPro" id="IPR003593">
    <property type="entry name" value="AAA+_ATPase"/>
</dbReference>
<dbReference type="GO" id="GO:0042626">
    <property type="term" value="F:ATPase-coupled transmembrane transporter activity"/>
    <property type="evidence" value="ECO:0007669"/>
    <property type="project" value="TreeGrafter"/>
</dbReference>
<sequence>MLVISPILISGTIEVEDKEKVGLLGKNGTGKTTIIKSALCDGTSRISVDGEDFCSTRDYSKLSVVLQEPYSQVLAETFKEELRLISKFHAVDANLAKKLMGEYMDKKFIQLSDGYKKRYVIATVLISKPKYVLLDEPFANLDREAVSMVKEILPLGSLIAEHRTREIRDLVDRVYLIDEGKVEEISREKLYDEIFLKSKGLRGFKLTREREAKLGDVVLEFQAKGMTLRLREREVLCLVGKNGVGKTTTLKSLVGKAFVIFQNPDLQFFHATVREEVKGDEALELFGLKDKAEKSPYALSYGEKMRVLIASAFSSKSKVIALDEPSTGMDGESLISFQKMIDLLVQENRSIIIATHDEDIIGLCDTVVNLEK</sequence>
<comment type="subcellular location">
    <subcellularLocation>
        <location evidence="1">Cell membrane</location>
        <topology evidence="1">Peripheral membrane protein</topology>
    </subcellularLocation>
</comment>
<evidence type="ECO:0000259" key="9">
    <source>
        <dbReference type="PROSITE" id="PS50893"/>
    </source>
</evidence>
<dbReference type="SUPFAM" id="SSF52540">
    <property type="entry name" value="P-loop containing nucleoside triphosphate hydrolases"/>
    <property type="match status" value="2"/>
</dbReference>
<proteinExistence type="predicted"/>
<dbReference type="InterPro" id="IPR050095">
    <property type="entry name" value="ECF_ABC_transporter_ATP-bd"/>
</dbReference>
<name>A0AAE3FL35_9CREN</name>
<evidence type="ECO:0000256" key="2">
    <source>
        <dbReference type="ARBA" id="ARBA00022448"/>
    </source>
</evidence>
<evidence type="ECO:0000256" key="7">
    <source>
        <dbReference type="ARBA" id="ARBA00023136"/>
    </source>
</evidence>
<dbReference type="InterPro" id="IPR027417">
    <property type="entry name" value="P-loop_NTPase"/>
</dbReference>
<keyword evidence="7" id="KW-0472">Membrane</keyword>
<comment type="function">
    <text evidence="8">Probably part of an ABC transporter complex. Responsible for energy coupling to the transport system.</text>
</comment>
<dbReference type="GO" id="GO:0016887">
    <property type="term" value="F:ATP hydrolysis activity"/>
    <property type="evidence" value="ECO:0007669"/>
    <property type="project" value="InterPro"/>
</dbReference>
<dbReference type="CDD" id="cd03225">
    <property type="entry name" value="ABC_cobalt_CbiO_domain1"/>
    <property type="match status" value="1"/>
</dbReference>
<feature type="domain" description="ABC transporter" evidence="9">
    <location>
        <begin position="1"/>
        <end position="204"/>
    </location>
</feature>
<evidence type="ECO:0000313" key="10">
    <source>
        <dbReference type="EMBL" id="MCL7343211.1"/>
    </source>
</evidence>
<dbReference type="GO" id="GO:0005524">
    <property type="term" value="F:ATP binding"/>
    <property type="evidence" value="ECO:0007669"/>
    <property type="project" value="UniProtKB-KW"/>
</dbReference>
<evidence type="ECO:0000256" key="6">
    <source>
        <dbReference type="ARBA" id="ARBA00022967"/>
    </source>
</evidence>
<dbReference type="PANTHER" id="PTHR43553">
    <property type="entry name" value="HEAVY METAL TRANSPORTER"/>
    <property type="match status" value="1"/>
</dbReference>
<comment type="caution">
    <text evidence="10">The sequence shown here is derived from an EMBL/GenBank/DDBJ whole genome shotgun (WGS) entry which is preliminary data.</text>
</comment>
<accession>A0AAE3FL35</accession>
<dbReference type="PANTHER" id="PTHR43553:SF27">
    <property type="entry name" value="ENERGY-COUPLING FACTOR TRANSPORTER ATP-BINDING PROTEIN ECFA2"/>
    <property type="match status" value="1"/>
</dbReference>
<dbReference type="InterPro" id="IPR015856">
    <property type="entry name" value="ABC_transpr_CbiO/EcfA_su"/>
</dbReference>
<dbReference type="Pfam" id="PF00005">
    <property type="entry name" value="ABC_tran"/>
    <property type="match status" value="3"/>
</dbReference>
<evidence type="ECO:0000256" key="3">
    <source>
        <dbReference type="ARBA" id="ARBA00022475"/>
    </source>
</evidence>
<evidence type="ECO:0000256" key="8">
    <source>
        <dbReference type="ARBA" id="ARBA00025157"/>
    </source>
</evidence>
<dbReference type="InterPro" id="IPR017871">
    <property type="entry name" value="ABC_transporter-like_CS"/>
</dbReference>
<evidence type="ECO:0000256" key="1">
    <source>
        <dbReference type="ARBA" id="ARBA00004202"/>
    </source>
</evidence>
<dbReference type="AlphaFoldDB" id="A0AAE3FL35"/>
<dbReference type="Gene3D" id="3.40.50.300">
    <property type="entry name" value="P-loop containing nucleotide triphosphate hydrolases"/>
    <property type="match status" value="2"/>
</dbReference>
<keyword evidence="5 10" id="KW-0067">ATP-binding</keyword>
<dbReference type="PROSITE" id="PS00211">
    <property type="entry name" value="ABC_TRANSPORTER_1"/>
    <property type="match status" value="1"/>
</dbReference>
<keyword evidence="4" id="KW-0547">Nucleotide-binding</keyword>
<reference evidence="10" key="1">
    <citation type="submission" date="2022-05" db="EMBL/GenBank/DDBJ databases">
        <title>Metagenome Sequencing of an Archaeal-Dominated Microbial Community from a Hot Spring at the Los Azufres Geothermal Field, Mexico.</title>
        <authorList>
            <person name="Marin-Paredes R."/>
            <person name="Martinez-Romero E."/>
            <person name="Servin-Garciduenas L.E."/>
        </authorList>
    </citation>
    <scope>NUCLEOTIDE SEQUENCE</scope>
    <source>
        <strain evidence="10">AZ1-454</strain>
    </source>
</reference>
<dbReference type="GO" id="GO:0043190">
    <property type="term" value="C:ATP-binding cassette (ABC) transporter complex"/>
    <property type="evidence" value="ECO:0007669"/>
    <property type="project" value="TreeGrafter"/>
</dbReference>
<gene>
    <name evidence="10" type="ORF">TQ35_001300</name>
</gene>
<dbReference type="EMBL" id="JZWS02000001">
    <property type="protein sequence ID" value="MCL7343211.1"/>
    <property type="molecule type" value="Genomic_DNA"/>
</dbReference>
<dbReference type="InterPro" id="IPR003439">
    <property type="entry name" value="ABC_transporter-like_ATP-bd"/>
</dbReference>
<dbReference type="PROSITE" id="PS50893">
    <property type="entry name" value="ABC_TRANSPORTER_2"/>
    <property type="match status" value="1"/>
</dbReference>
<organism evidence="10">
    <name type="scientific">Candidatus Aramenus sulfurataquae</name>
    <dbReference type="NCBI Taxonomy" id="1326980"/>
    <lineage>
        <taxon>Archaea</taxon>
        <taxon>Thermoproteota</taxon>
        <taxon>Thermoprotei</taxon>
        <taxon>Sulfolobales</taxon>
        <taxon>Sulfolobaceae</taxon>
        <taxon>Candidatus Aramenus</taxon>
    </lineage>
</organism>
<keyword evidence="6" id="KW-1278">Translocase</keyword>
<keyword evidence="2" id="KW-0813">Transport</keyword>
<keyword evidence="3" id="KW-1003">Cell membrane</keyword>
<protein>
    <submittedName>
        <fullName evidence="10">ATP-binding cassette domain-containing protein</fullName>
    </submittedName>
</protein>
<evidence type="ECO:0000256" key="4">
    <source>
        <dbReference type="ARBA" id="ARBA00022741"/>
    </source>
</evidence>